<reference evidence="3" key="1">
    <citation type="submission" date="2014-01" db="EMBL/GenBank/DDBJ databases">
        <authorList>
            <person name="Brown-Elliot B."/>
            <person name="Wallace R."/>
            <person name="Lenaerts A."/>
            <person name="Ordway D."/>
            <person name="DeGroote M.A."/>
            <person name="Parker T."/>
            <person name="Sizemore C."/>
            <person name="Tallon L.J."/>
            <person name="Sadzewicz L.K."/>
            <person name="Sengamalay N."/>
            <person name="Fraser C.M."/>
            <person name="Hine E."/>
            <person name="Shefchek K.A."/>
            <person name="Das S.P."/>
            <person name="Tettelin H."/>
        </authorList>
    </citation>
    <scope>NUCLEOTIDE SEQUENCE [LARGE SCALE GENOMIC DNA]</scope>
    <source>
        <strain evidence="3">4042</strain>
    </source>
</reference>
<accession>X7YR26</accession>
<feature type="transmembrane region" description="Helical" evidence="2">
    <location>
        <begin position="42"/>
        <end position="68"/>
    </location>
</feature>
<organism evidence="3">
    <name type="scientific">Mycobacterium xenopi 4042</name>
    <dbReference type="NCBI Taxonomy" id="1299334"/>
    <lineage>
        <taxon>Bacteria</taxon>
        <taxon>Bacillati</taxon>
        <taxon>Actinomycetota</taxon>
        <taxon>Actinomycetes</taxon>
        <taxon>Mycobacteriales</taxon>
        <taxon>Mycobacteriaceae</taxon>
        <taxon>Mycobacterium</taxon>
    </lineage>
</organism>
<feature type="transmembrane region" description="Helical" evidence="2">
    <location>
        <begin position="12"/>
        <end position="36"/>
    </location>
</feature>
<name>X7YR26_MYCXE</name>
<keyword evidence="2" id="KW-0472">Membrane</keyword>
<dbReference type="AlphaFoldDB" id="X7YR26"/>
<keyword evidence="2" id="KW-1133">Transmembrane helix</keyword>
<dbReference type="EMBL" id="JAOB01000090">
    <property type="protein sequence ID" value="EUA08958.1"/>
    <property type="molecule type" value="Genomic_DNA"/>
</dbReference>
<evidence type="ECO:0000313" key="3">
    <source>
        <dbReference type="EMBL" id="EUA08958.1"/>
    </source>
</evidence>
<feature type="compositionally biased region" description="Polar residues" evidence="1">
    <location>
        <begin position="98"/>
        <end position="115"/>
    </location>
</feature>
<keyword evidence="2" id="KW-0812">Transmembrane</keyword>
<gene>
    <name evidence="3" type="ORF">I553_10015</name>
</gene>
<sequence>MPRLKIEITTLVHIHSSLLVAYLTLLVGLGFGLLAVHAPRRVLLRLGVLVLLVCGQALIGTVQFFAGVPPRWSRCTSRERRCAPRAPPRYGRRCESGPSPNRSSADSTHSANCRSRSPRAVSGSTLHPSRGATRSSRASLPSSGPPVTSARA</sequence>
<feature type="region of interest" description="Disordered" evidence="1">
    <location>
        <begin position="77"/>
        <end position="152"/>
    </location>
</feature>
<protein>
    <submittedName>
        <fullName evidence="3">Cytochrome oxidase assembly domain protein</fullName>
    </submittedName>
</protein>
<evidence type="ECO:0000256" key="2">
    <source>
        <dbReference type="SAM" id="Phobius"/>
    </source>
</evidence>
<comment type="caution">
    <text evidence="3">The sequence shown here is derived from an EMBL/GenBank/DDBJ whole genome shotgun (WGS) entry which is preliminary data.</text>
</comment>
<feature type="compositionally biased region" description="Polar residues" evidence="1">
    <location>
        <begin position="122"/>
        <end position="152"/>
    </location>
</feature>
<evidence type="ECO:0000256" key="1">
    <source>
        <dbReference type="SAM" id="MobiDB-lite"/>
    </source>
</evidence>
<proteinExistence type="predicted"/>